<sequence length="182" mass="20455">MSNTITPCPDWANLDPSIVVDNIRETTLFDADMIEAMLKFAIESAARAARTAPAEQAEPVAEMKGSYLYPLKSIPSGTKLYTAPDALQAEVSKNKLLRAQLETVRLQRDKELKEKCEALNELERLREQVERLKATLYHLSDVWSINADEHKEYARSGEAEALRGASRELRNALRIAEPEVKS</sequence>
<dbReference type="EMBL" id="JADTXM010000012">
    <property type="protein sequence ID" value="MBH3440485.1"/>
    <property type="molecule type" value="Genomic_DNA"/>
</dbReference>
<keyword evidence="1" id="KW-0175">Coiled coil</keyword>
<gene>
    <name evidence="2" type="ORF">I5Q09_17525</name>
</gene>
<reference evidence="2 3" key="1">
    <citation type="submission" date="2020-11" db="EMBL/GenBank/DDBJ databases">
        <title>Enhanced detection system for hospital associated transmission using whole genome sequencing surveillance.</title>
        <authorList>
            <person name="Harrison L.H."/>
            <person name="Van Tyne D."/>
            <person name="Marsh J.W."/>
            <person name="Griffith M.P."/>
            <person name="Snyder D.J."/>
            <person name="Cooper V.S."/>
            <person name="Mustapha M."/>
        </authorList>
    </citation>
    <scope>NUCLEOTIDE SEQUENCE [LARGE SCALE GENOMIC DNA]</scope>
    <source>
        <strain evidence="2 3">PSB00013</strain>
    </source>
</reference>
<name>A0ABS0MUR2_PSELU</name>
<feature type="coiled-coil region" evidence="1">
    <location>
        <begin position="112"/>
        <end position="142"/>
    </location>
</feature>
<protein>
    <submittedName>
        <fullName evidence="2">Uncharacterized protein</fullName>
    </submittedName>
</protein>
<evidence type="ECO:0000313" key="3">
    <source>
        <dbReference type="Proteomes" id="UP000638986"/>
    </source>
</evidence>
<dbReference type="Proteomes" id="UP000638986">
    <property type="component" value="Unassembled WGS sequence"/>
</dbReference>
<dbReference type="RefSeq" id="WP_197872894.1">
    <property type="nucleotide sequence ID" value="NZ_JADTXM010000012.1"/>
</dbReference>
<proteinExistence type="predicted"/>
<accession>A0ABS0MUR2</accession>
<evidence type="ECO:0000313" key="2">
    <source>
        <dbReference type="EMBL" id="MBH3440485.1"/>
    </source>
</evidence>
<organism evidence="2 3">
    <name type="scientific">Pseudomonas luteola</name>
    <dbReference type="NCBI Taxonomy" id="47886"/>
    <lineage>
        <taxon>Bacteria</taxon>
        <taxon>Pseudomonadati</taxon>
        <taxon>Pseudomonadota</taxon>
        <taxon>Gammaproteobacteria</taxon>
        <taxon>Pseudomonadales</taxon>
        <taxon>Pseudomonadaceae</taxon>
        <taxon>Pseudomonas</taxon>
    </lineage>
</organism>
<evidence type="ECO:0000256" key="1">
    <source>
        <dbReference type="SAM" id="Coils"/>
    </source>
</evidence>
<comment type="caution">
    <text evidence="2">The sequence shown here is derived from an EMBL/GenBank/DDBJ whole genome shotgun (WGS) entry which is preliminary data.</text>
</comment>